<gene>
    <name evidence="1" type="ORF">MRB53_018551</name>
</gene>
<name>A0ACC2M893_PERAE</name>
<sequence length="1255" mass="140166">MMEASIVNALELQLLPSASSSSSVHDSHLLCSARSVILNPSSPSDSTIRRILDALSLHLTNNSINSENLHQTLHLLTDIARLHHHLSPLVLSALRSFLRRSPPRSDRLAADAISAIATISGSPLLEIDGEVLLSLLSSPTATVRLRVLNLLRSDAAAVAVGDGLRVFMRFMKDPCPLVKRAALDGFVDLVGKNDGGDWELMERCYDRAVGLLLDRDGVVRIGAIGAVSEWGQILADAKGDTDNSKRLDEIFIQICSMVRDMDMRVRIKAFHALGKTRLVSEGILLQTLSKKILGVRTEKSILGKCIGKETAFSLSSAAGAYVHGLEDEFHEVRKAACNSLGSLTTFSIQFADDALNLLMDILNDDTPMVRLQTLNTMFQMAVYDRLKVHEKHMHMFLSVLADVDSMIRRAARNLLRVMKLPDLEIFRSSIDGLITNLETYPEDESDIFSVLFYIGKSQGGFVVSFLKETAQEIKPSCEGELGLDRPRIAALLVLAIAAPFSSGQLIHDIPSQIFSYTIPFLGRIACSLKDVIHRDVLLAYLCHCASQKMKDAEFLLHAIEGSSLNCSMKKGSLQQVDDGTLETLQNNLLELKKVLVPIEEYHQNMALEHGELIHVIKLILRAAADTWPLIKSRCTEEVLRTLRICKRELEILPVHSHGSAGVLAFALHYVRLTKLLMRVWEHLQPSNFHVTGMKILDILLEKLDISVRSMRYGFLGLSKEEQCHVLELALLSCVLRLSKVRICCGPTLSKLHATLSRLDALCGEESIELSDFAKELKKCCQGEINEASCPLPVNKLVEIFSLKQIVFSSGFKHIKAEIHVPDNDSENPLLFIPGLPVGITFQVTLYNISIKSRVWLRMVMEGSCQHVFLDLNRFEGSDEVKKCTIERPIEKGSLNSVFSVTGPFAYAQTWCICKKGSVFTSAFSSLYGDSFPQVEPSSWKWLKSESLSSFHLHLEIITGQVSPGIILYSPCLDPRDPYPFSLPSPSLLLPLSHQPFERFSVILVFFGDQLLGAFSAFIFIIHYRLWVSLASWIGGVLSSLRLEKTSFQQLWRNNTFSLLNKSLFLLRALPSYDSSMSRLSQKVSVPPEGARTMMTSKVTPQPFITNSQGIVGAPRLVRSRAVRRDLVRDWNFDEFVAEAPFAAVEMSNPEVKKARRGKGAVAEVLSWQQKKEVADAEEEAIGKEVEELTEWTTMVGTMDEEQLEEQVRNRPEHLRSLKTPKVAPVKRVRRNRKPKCSPGIMASVWKFHREDDDDE</sequence>
<dbReference type="EMBL" id="CM056813">
    <property type="protein sequence ID" value="KAJ8641857.1"/>
    <property type="molecule type" value="Genomic_DNA"/>
</dbReference>
<accession>A0ACC2M893</accession>
<evidence type="ECO:0000313" key="2">
    <source>
        <dbReference type="Proteomes" id="UP001234297"/>
    </source>
</evidence>
<keyword evidence="2" id="KW-1185">Reference proteome</keyword>
<comment type="caution">
    <text evidence="1">The sequence shown here is derived from an EMBL/GenBank/DDBJ whole genome shotgun (WGS) entry which is preliminary data.</text>
</comment>
<organism evidence="1 2">
    <name type="scientific">Persea americana</name>
    <name type="common">Avocado</name>
    <dbReference type="NCBI Taxonomy" id="3435"/>
    <lineage>
        <taxon>Eukaryota</taxon>
        <taxon>Viridiplantae</taxon>
        <taxon>Streptophyta</taxon>
        <taxon>Embryophyta</taxon>
        <taxon>Tracheophyta</taxon>
        <taxon>Spermatophyta</taxon>
        <taxon>Magnoliopsida</taxon>
        <taxon>Magnoliidae</taxon>
        <taxon>Laurales</taxon>
        <taxon>Lauraceae</taxon>
        <taxon>Persea</taxon>
    </lineage>
</organism>
<reference evidence="1 2" key="1">
    <citation type="journal article" date="2022" name="Hortic Res">
        <title>A haplotype resolved chromosomal level avocado genome allows analysis of novel avocado genes.</title>
        <authorList>
            <person name="Nath O."/>
            <person name="Fletcher S.J."/>
            <person name="Hayward A."/>
            <person name="Shaw L.M."/>
            <person name="Masouleh A.K."/>
            <person name="Furtado A."/>
            <person name="Henry R.J."/>
            <person name="Mitter N."/>
        </authorList>
    </citation>
    <scope>NUCLEOTIDE SEQUENCE [LARGE SCALE GENOMIC DNA]</scope>
    <source>
        <strain evidence="2">cv. Hass</strain>
    </source>
</reference>
<protein>
    <submittedName>
        <fullName evidence="1">Uncharacterized protein</fullName>
    </submittedName>
</protein>
<proteinExistence type="predicted"/>
<evidence type="ECO:0000313" key="1">
    <source>
        <dbReference type="EMBL" id="KAJ8641857.1"/>
    </source>
</evidence>
<dbReference type="Proteomes" id="UP001234297">
    <property type="component" value="Chromosome 5"/>
</dbReference>